<comment type="caution">
    <text evidence="12">The sequence shown here is derived from an EMBL/GenBank/DDBJ whole genome shotgun (WGS) entry which is preliminary data.</text>
</comment>
<evidence type="ECO:0000256" key="3">
    <source>
        <dbReference type="ARBA" id="ARBA00022692"/>
    </source>
</evidence>
<keyword evidence="13" id="KW-1185">Reference proteome</keyword>
<keyword evidence="7 9" id="KW-0472">Membrane</keyword>
<dbReference type="GO" id="GO:0005524">
    <property type="term" value="F:ATP binding"/>
    <property type="evidence" value="ECO:0007669"/>
    <property type="project" value="UniProtKB-KW"/>
</dbReference>
<sequence length="1400" mass="154768">MSAVSDSAHSSTRPDDMKEEGNKMPEKVTPNVGTASPSLEERPSSQAPRPDDGSNGRIPWSRRLNPLKSSTIPPVPDERQPSGEHKANFLSKLVFHWVTPLMRVGYQRPLEPNDIWLVNPERSLNVLEQRFNAEFQKRVAAGSKRPLLVALVRTFKKEFLLGAFCQLMSTIAQTISPFLLRFLISFATEAFNAKETGGRGPNIGYGVGLVVIITALQVMMTFSINHFMYWGMTVGGEARAVLMSLIFAKSLRISGRAKAGGYILPPPSSVKPGSEDEKRWYQKALPKGKGTKNKKETPLPTIGSDTDGWSNGRIVNLMSTDTYRIDQASGMIHMLWGSPLSIIITMVLLLINLSYSALPGLGLLFLCTPALTAAIRALFKRRFAINKITDQRVSLTSEILQSIRFVKFFGWETSFLERVQAIRKREIRSIQILLAIRDAIQALAMAIPVFASMLSFITYALTSHSLSPAPIFSSLALFNGLRMPLNMFPMVVGNTIDGFASIKRIQEFLLAEEASEDADQDPSNENAIVVQDATFTWEKTQTQGTDEGTRTPDSITLSEPFSLPSLTLTAGRAELIGVIGSVGSGKTSLLAALAGDMRKISGSVTFGASRAFCPQYAWIQNATVRDNITFGKEFDREWYDAVTEACALRTDFAMLPNGDKTEIGERGITVSGGQKQRINIARAIYFNADIVLMDDPLSAVDAHVGRHIMDSAICGLLANKCRILATHQLHVLHRCDRIIWLDGGAIKAQGSYQDLVSQNKEFVELMTLTSSNEETAKNDDSDEESLHVPDENEKLVKVETAKSNIALMQAEERAVKAVSWSVYGAWLRAGGSILIAPLVIVLLILSQGGNIVTSLWLSWWTADQFPLTTGEWIGIYAGLGAGQAMFMFLFAVSISIFGTRASKVMLKRAMFRVLRAPMSFFDTTPLGRITNRFSKDIDVMDNNLNESMRMYLLMLGQIIATIGLILAYYYYFVAAMVPLMVAFVFAAYYYRASAREIKRHEAILRSHVFAKFSEAVYGTSTIRAYGVQDHFLKTIRQTIDEFDGAYFLTFSNQRWLSLRLDAIGLVMIFVLGMLVVTSRFTVNPSTGGLVLSYMISIMGMFQFAVRQMAEVENDMNNTERIHHYGTGLEEEAPLHVGQVPAEWPQRGNIVLDHVQLRYRAGLPLVLKDISIDIKGGERLGVVGRTGAGKSSIMQALFRLVELSGGSITIDGLNISKLGLHDLRSRLAIIPQDPTLFKGTIRSNLDPFKEHTDAELWSALRKADLASESGEGGIDLETVVEEEGLNFSLGQRQLMALARALVRDAKIIICDEATSSVDFATDQKVQRTMEAFRGKTLLCIAHRLKTIIGYDRICVMDQGCVAELGTPVELFDQGGIFTGMCEKSGIRREDILEKAAEVGRK</sequence>
<dbReference type="CDD" id="cd18597">
    <property type="entry name" value="ABC_6TM_YOR1_D1_like"/>
    <property type="match status" value="1"/>
</dbReference>
<feature type="transmembrane region" description="Helical" evidence="9">
    <location>
        <begin position="159"/>
        <end position="183"/>
    </location>
</feature>
<dbReference type="SMART" id="SM00382">
    <property type="entry name" value="AAA"/>
    <property type="match status" value="2"/>
</dbReference>
<dbReference type="PANTHER" id="PTHR24223:SF464">
    <property type="entry name" value="ABC-TYPE TRANSPORTER CICA"/>
    <property type="match status" value="1"/>
</dbReference>
<dbReference type="CDD" id="cd03250">
    <property type="entry name" value="ABCC_MRP_domain1"/>
    <property type="match status" value="1"/>
</dbReference>
<dbReference type="CDD" id="cd18606">
    <property type="entry name" value="ABC_6TM_YOR1_D2_like"/>
    <property type="match status" value="1"/>
</dbReference>
<name>A0ABR1P3M4_DIAER</name>
<feature type="compositionally biased region" description="Basic and acidic residues" evidence="8">
    <location>
        <begin position="12"/>
        <end position="26"/>
    </location>
</feature>
<evidence type="ECO:0000256" key="4">
    <source>
        <dbReference type="ARBA" id="ARBA00022741"/>
    </source>
</evidence>
<feature type="region of interest" description="Disordered" evidence="8">
    <location>
        <begin position="1"/>
        <end position="83"/>
    </location>
</feature>
<feature type="transmembrane region" description="Helical" evidence="9">
    <location>
        <begin position="1088"/>
        <end position="1105"/>
    </location>
</feature>
<feature type="transmembrane region" description="Helical" evidence="9">
    <location>
        <begin position="833"/>
        <end position="860"/>
    </location>
</feature>
<evidence type="ECO:0000256" key="7">
    <source>
        <dbReference type="ARBA" id="ARBA00023136"/>
    </source>
</evidence>
<dbReference type="SUPFAM" id="SSF90123">
    <property type="entry name" value="ABC transporter transmembrane region"/>
    <property type="match status" value="2"/>
</dbReference>
<comment type="subcellular location">
    <subcellularLocation>
        <location evidence="1">Membrane</location>
    </subcellularLocation>
</comment>
<evidence type="ECO:0000256" key="1">
    <source>
        <dbReference type="ARBA" id="ARBA00004370"/>
    </source>
</evidence>
<feature type="transmembrane region" description="Helical" evidence="9">
    <location>
        <begin position="228"/>
        <end position="248"/>
    </location>
</feature>
<dbReference type="Gene3D" id="1.20.1560.10">
    <property type="entry name" value="ABC transporter type 1, transmembrane domain"/>
    <property type="match status" value="2"/>
</dbReference>
<evidence type="ECO:0000256" key="8">
    <source>
        <dbReference type="SAM" id="MobiDB-lite"/>
    </source>
</evidence>
<evidence type="ECO:0000259" key="11">
    <source>
        <dbReference type="PROSITE" id="PS50929"/>
    </source>
</evidence>
<protein>
    <submittedName>
        <fullName evidence="12">ATP-binding cassette transporter yor1</fullName>
    </submittedName>
</protein>
<dbReference type="Gene3D" id="3.40.50.300">
    <property type="entry name" value="P-loop containing nucleotide triphosphate hydrolases"/>
    <property type="match status" value="2"/>
</dbReference>
<feature type="domain" description="ABC transmembrane type-1" evidence="11">
    <location>
        <begin position="160"/>
        <end position="497"/>
    </location>
</feature>
<accession>A0ABR1P3M4</accession>
<dbReference type="Pfam" id="PF00664">
    <property type="entry name" value="ABC_membrane"/>
    <property type="match status" value="2"/>
</dbReference>
<keyword evidence="4" id="KW-0547">Nucleotide-binding</keyword>
<feature type="domain" description="ABC transporter" evidence="10">
    <location>
        <begin position="1151"/>
        <end position="1382"/>
    </location>
</feature>
<dbReference type="PANTHER" id="PTHR24223">
    <property type="entry name" value="ATP-BINDING CASSETTE SUB-FAMILY C"/>
    <property type="match status" value="1"/>
</dbReference>
<dbReference type="InterPro" id="IPR027417">
    <property type="entry name" value="P-loop_NTPase"/>
</dbReference>
<evidence type="ECO:0000313" key="13">
    <source>
        <dbReference type="Proteomes" id="UP001430848"/>
    </source>
</evidence>
<feature type="transmembrane region" description="Helical" evidence="9">
    <location>
        <begin position="334"/>
        <end position="355"/>
    </location>
</feature>
<evidence type="ECO:0000256" key="5">
    <source>
        <dbReference type="ARBA" id="ARBA00022840"/>
    </source>
</evidence>
<feature type="compositionally biased region" description="Polar residues" evidence="8">
    <location>
        <begin position="1"/>
        <end position="11"/>
    </location>
</feature>
<dbReference type="InterPro" id="IPR003439">
    <property type="entry name" value="ABC_transporter-like_ATP-bd"/>
</dbReference>
<feature type="domain" description="ABC transmembrane type-1" evidence="11">
    <location>
        <begin position="838"/>
        <end position="1113"/>
    </location>
</feature>
<dbReference type="EMBL" id="JAKNSF020000049">
    <property type="protein sequence ID" value="KAK7725526.1"/>
    <property type="molecule type" value="Genomic_DNA"/>
</dbReference>
<feature type="transmembrane region" description="Helical" evidence="9">
    <location>
        <begin position="950"/>
        <end position="966"/>
    </location>
</feature>
<feature type="transmembrane region" description="Helical" evidence="9">
    <location>
        <begin position="872"/>
        <end position="898"/>
    </location>
</feature>
<organism evidence="12 13">
    <name type="scientific">Diaporthe eres</name>
    <name type="common">Phomopsis oblonga</name>
    <dbReference type="NCBI Taxonomy" id="83184"/>
    <lineage>
        <taxon>Eukaryota</taxon>
        <taxon>Fungi</taxon>
        <taxon>Dikarya</taxon>
        <taxon>Ascomycota</taxon>
        <taxon>Pezizomycotina</taxon>
        <taxon>Sordariomycetes</taxon>
        <taxon>Sordariomycetidae</taxon>
        <taxon>Diaporthales</taxon>
        <taxon>Diaporthaceae</taxon>
        <taxon>Diaporthe</taxon>
        <taxon>Diaporthe eres species complex</taxon>
    </lineage>
</organism>
<feature type="transmembrane region" description="Helical" evidence="9">
    <location>
        <begin position="361"/>
        <end position="379"/>
    </location>
</feature>
<evidence type="ECO:0000259" key="10">
    <source>
        <dbReference type="PROSITE" id="PS50893"/>
    </source>
</evidence>
<proteinExistence type="predicted"/>
<feature type="domain" description="ABC transporter" evidence="10">
    <location>
        <begin position="528"/>
        <end position="768"/>
    </location>
</feature>
<keyword evidence="6 9" id="KW-1133">Transmembrane helix</keyword>
<evidence type="ECO:0000256" key="2">
    <source>
        <dbReference type="ARBA" id="ARBA00022448"/>
    </source>
</evidence>
<dbReference type="PROSITE" id="PS50893">
    <property type="entry name" value="ABC_TRANSPORTER_2"/>
    <property type="match status" value="2"/>
</dbReference>
<feature type="compositionally biased region" description="Basic and acidic residues" evidence="8">
    <location>
        <begin position="39"/>
        <end position="54"/>
    </location>
</feature>
<keyword evidence="5 12" id="KW-0067">ATP-binding</keyword>
<dbReference type="CDD" id="cd03244">
    <property type="entry name" value="ABCC_MRP_domain2"/>
    <property type="match status" value="1"/>
</dbReference>
<keyword evidence="3 9" id="KW-0812">Transmembrane</keyword>
<feature type="transmembrane region" description="Helical" evidence="9">
    <location>
        <begin position="432"/>
        <end position="451"/>
    </location>
</feature>
<dbReference type="SUPFAM" id="SSF52540">
    <property type="entry name" value="P-loop containing nucleoside triphosphate hydrolases"/>
    <property type="match status" value="2"/>
</dbReference>
<feature type="region of interest" description="Disordered" evidence="8">
    <location>
        <begin position="283"/>
        <end position="302"/>
    </location>
</feature>
<dbReference type="InterPro" id="IPR011527">
    <property type="entry name" value="ABC1_TM_dom"/>
</dbReference>
<feature type="transmembrane region" description="Helical" evidence="9">
    <location>
        <begin position="203"/>
        <end position="222"/>
    </location>
</feature>
<feature type="transmembrane region" description="Helical" evidence="9">
    <location>
        <begin position="972"/>
        <end position="990"/>
    </location>
</feature>
<reference evidence="12 13" key="1">
    <citation type="submission" date="2024-02" db="EMBL/GenBank/DDBJ databases">
        <title>De novo assembly and annotation of 12 fungi associated with fruit tree decline syndrome in Ontario, Canada.</title>
        <authorList>
            <person name="Sulman M."/>
            <person name="Ellouze W."/>
            <person name="Ilyukhin E."/>
        </authorList>
    </citation>
    <scope>NUCLEOTIDE SEQUENCE [LARGE SCALE GENOMIC DNA]</scope>
    <source>
        <strain evidence="12 13">M169</strain>
    </source>
</reference>
<dbReference type="InterPro" id="IPR050173">
    <property type="entry name" value="ABC_transporter_C-like"/>
</dbReference>
<evidence type="ECO:0000256" key="9">
    <source>
        <dbReference type="SAM" id="Phobius"/>
    </source>
</evidence>
<keyword evidence="2" id="KW-0813">Transport</keyword>
<dbReference type="InterPro" id="IPR017871">
    <property type="entry name" value="ABC_transporter-like_CS"/>
</dbReference>
<feature type="transmembrane region" description="Helical" evidence="9">
    <location>
        <begin position="1062"/>
        <end position="1082"/>
    </location>
</feature>
<dbReference type="InterPro" id="IPR003593">
    <property type="entry name" value="AAA+_ATPase"/>
</dbReference>
<dbReference type="Pfam" id="PF00005">
    <property type="entry name" value="ABC_tran"/>
    <property type="match status" value="2"/>
</dbReference>
<dbReference type="PROSITE" id="PS00211">
    <property type="entry name" value="ABC_TRANSPORTER_1"/>
    <property type="match status" value="2"/>
</dbReference>
<dbReference type="InterPro" id="IPR036640">
    <property type="entry name" value="ABC1_TM_sf"/>
</dbReference>
<dbReference type="PROSITE" id="PS50929">
    <property type="entry name" value="ABC_TM1F"/>
    <property type="match status" value="2"/>
</dbReference>
<evidence type="ECO:0000313" key="12">
    <source>
        <dbReference type="EMBL" id="KAK7725526.1"/>
    </source>
</evidence>
<evidence type="ECO:0000256" key="6">
    <source>
        <dbReference type="ARBA" id="ARBA00022989"/>
    </source>
</evidence>
<gene>
    <name evidence="12" type="primary">YOR1_3</name>
    <name evidence="12" type="ORF">SLS63_008130</name>
</gene>
<dbReference type="Proteomes" id="UP001430848">
    <property type="component" value="Unassembled WGS sequence"/>
</dbReference>